<dbReference type="AlphaFoldDB" id="A0A5C7A3K5"/>
<keyword evidence="2" id="KW-1185">Reference proteome</keyword>
<gene>
    <name evidence="1" type="ORF">ES754_01345</name>
</gene>
<dbReference type="Proteomes" id="UP000321903">
    <property type="component" value="Unassembled WGS sequence"/>
</dbReference>
<evidence type="ECO:0000313" key="2">
    <source>
        <dbReference type="Proteomes" id="UP000321903"/>
    </source>
</evidence>
<proteinExistence type="predicted"/>
<dbReference type="RefSeq" id="WP_147221367.1">
    <property type="nucleotide sequence ID" value="NZ_CAJGYY010000001.1"/>
</dbReference>
<dbReference type="EMBL" id="VORZ01000001">
    <property type="protein sequence ID" value="TXD97658.1"/>
    <property type="molecule type" value="Genomic_DNA"/>
</dbReference>
<name>A0A5C7A3K5_9GAMM</name>
<sequence>MKVIDLAQHFDENLNRGEQITIEWLASTLSVNTRGTENPVGLLGDYSCNHTVRISAKTHLFHYEFMSTLSTSLINGHECMKNGKLSVLNFMPTFFNDREVIQSYPARLFTVSNLDNITGTNDDELMAAITWLNAFSNKTDENSFEVEMVDSSEAIINDSYNVLAGSGGFGTPEYQLRCAITNKANRILQDSESNRHDRKTELMYAVYNMHNQGMSSVINCLADLLSNTAIPNYT</sequence>
<comment type="caution">
    <text evidence="1">The sequence shown here is derived from an EMBL/GenBank/DDBJ whole genome shotgun (WGS) entry which is preliminary data.</text>
</comment>
<accession>A0A5C7A3K5</accession>
<reference evidence="1 2" key="1">
    <citation type="submission" date="2019-08" db="EMBL/GenBank/DDBJ databases">
        <title>Genome sequence of Psychrobacter frigidicola ACAM304 (type strain).</title>
        <authorList>
            <person name="Bowman J.P."/>
        </authorList>
    </citation>
    <scope>NUCLEOTIDE SEQUENCE [LARGE SCALE GENOMIC DNA]</scope>
    <source>
        <strain evidence="1 2">ACAM 304</strain>
    </source>
</reference>
<organism evidence="1 2">
    <name type="scientific">Psychrobacter frigidicola</name>
    <dbReference type="NCBI Taxonomy" id="45611"/>
    <lineage>
        <taxon>Bacteria</taxon>
        <taxon>Pseudomonadati</taxon>
        <taxon>Pseudomonadota</taxon>
        <taxon>Gammaproteobacteria</taxon>
        <taxon>Moraxellales</taxon>
        <taxon>Moraxellaceae</taxon>
        <taxon>Psychrobacter</taxon>
    </lineage>
</organism>
<evidence type="ECO:0000313" key="1">
    <source>
        <dbReference type="EMBL" id="TXD97658.1"/>
    </source>
</evidence>
<protein>
    <submittedName>
        <fullName evidence="1">Uncharacterized protein</fullName>
    </submittedName>
</protein>